<dbReference type="Gene3D" id="3.20.20.70">
    <property type="entry name" value="Aldolase class I"/>
    <property type="match status" value="1"/>
</dbReference>
<evidence type="ECO:0000256" key="2">
    <source>
        <dbReference type="ARBA" id="ARBA00004496"/>
    </source>
</evidence>
<evidence type="ECO:0000313" key="12">
    <source>
        <dbReference type="EMBL" id="PEN15225.1"/>
    </source>
</evidence>
<feature type="active site" description="Proton donor" evidence="9">
    <location>
        <position position="134"/>
    </location>
</feature>
<evidence type="ECO:0000256" key="4">
    <source>
        <dbReference type="ARBA" id="ARBA00009667"/>
    </source>
</evidence>
<comment type="subcellular location">
    <subcellularLocation>
        <location evidence="2 9 11">Cytoplasm</location>
    </subcellularLocation>
</comment>
<dbReference type="FunFam" id="3.20.20.70:FF:000009">
    <property type="entry name" value="1-(5-phosphoribosyl)-5-[(5-phosphoribosylamino)methylideneamino] imidazole-4-carboxamide isomerase"/>
    <property type="match status" value="1"/>
</dbReference>
<dbReference type="GO" id="GO:0005737">
    <property type="term" value="C:cytoplasm"/>
    <property type="evidence" value="ECO:0007669"/>
    <property type="project" value="UniProtKB-SubCell"/>
</dbReference>
<dbReference type="PANTHER" id="PTHR43090">
    <property type="entry name" value="1-(5-PHOSPHORIBOSYL)-5-[(5-PHOSPHORIBOSYLAMINO)METHYLIDENEAMINO] IMIDAZOLE-4-CARBOXAMIDE ISOMERASE"/>
    <property type="match status" value="1"/>
</dbReference>
<sequence length="270" mass="30163">MALIIPAIDLRGGRCVRLHQGSYDDETVYFDDPVDMAKLWRVQNARTLHVVDLDAARGGSEDREDNREVIRRIADALDIPIQLGGGIRSIEDIEQALDWGVYRVILGTAAVRNPDLVEEAIDRFSCRRVVVGIDARDGEARVQGWTEGSGVDAVELALDMERRGVRRIIYTDISRDGTMTGPNVQAYRNLGKALSKAKITASGGVGEHKDLVKIQTLSPYNVDSVIVGRALYENRFPCQQFWCWNDKEKVDLDTYSTARLRDQPSIDADC</sequence>
<dbReference type="Pfam" id="PF00977">
    <property type="entry name" value="His_biosynth"/>
    <property type="match status" value="1"/>
</dbReference>
<dbReference type="GO" id="GO:0000105">
    <property type="term" value="P:L-histidine biosynthetic process"/>
    <property type="evidence" value="ECO:0007669"/>
    <property type="project" value="UniProtKB-UniRule"/>
</dbReference>
<comment type="pathway">
    <text evidence="3 9 11">Amino-acid biosynthesis; L-histidine biosynthesis; L-histidine from 5-phospho-alpha-D-ribose 1-diphosphate: step 4/9.</text>
</comment>
<dbReference type="InterPro" id="IPR011060">
    <property type="entry name" value="RibuloseP-bd_barrel"/>
</dbReference>
<dbReference type="InterPro" id="IPR006062">
    <property type="entry name" value="His_biosynth"/>
</dbReference>
<evidence type="ECO:0000256" key="10">
    <source>
        <dbReference type="RuleBase" id="RU003657"/>
    </source>
</evidence>
<feature type="active site" description="Proton acceptor" evidence="9">
    <location>
        <position position="9"/>
    </location>
</feature>
<evidence type="ECO:0000256" key="9">
    <source>
        <dbReference type="HAMAP-Rule" id="MF_01014"/>
    </source>
</evidence>
<evidence type="ECO:0000256" key="11">
    <source>
        <dbReference type="RuleBase" id="RU003658"/>
    </source>
</evidence>
<keyword evidence="5 9" id="KW-0963">Cytoplasm</keyword>
<keyword evidence="8 9" id="KW-0413">Isomerase</keyword>
<dbReference type="InterPro" id="IPR013785">
    <property type="entry name" value="Aldolase_TIM"/>
</dbReference>
<dbReference type="SUPFAM" id="SSF51366">
    <property type="entry name" value="Ribulose-phoshate binding barrel"/>
    <property type="match status" value="1"/>
</dbReference>
<comment type="similarity">
    <text evidence="4 9 10">Belongs to the HisA/HisF family.</text>
</comment>
<dbReference type="PANTHER" id="PTHR43090:SF2">
    <property type="entry name" value="1-(5-PHOSPHORIBOSYL)-5-[(5-PHOSPHORIBOSYLAMINO)METHYLIDENEAMINO] IMIDAZOLE-4-CARBOXAMIDE ISOMERASE"/>
    <property type="match status" value="1"/>
</dbReference>
<dbReference type="InterPro" id="IPR006063">
    <property type="entry name" value="HisA_bact_arch"/>
</dbReference>
<dbReference type="AlphaFoldDB" id="A0A2A8D2P6"/>
<keyword evidence="13" id="KW-1185">Reference proteome</keyword>
<keyword evidence="7 9" id="KW-0368">Histidine biosynthesis</keyword>
<dbReference type="InterPro" id="IPR044524">
    <property type="entry name" value="Isoase_HisA-like"/>
</dbReference>
<organism evidence="12 13">
    <name type="scientific">Longibacter salinarum</name>
    <dbReference type="NCBI Taxonomy" id="1850348"/>
    <lineage>
        <taxon>Bacteria</taxon>
        <taxon>Pseudomonadati</taxon>
        <taxon>Rhodothermota</taxon>
        <taxon>Rhodothermia</taxon>
        <taxon>Rhodothermales</taxon>
        <taxon>Salisaetaceae</taxon>
        <taxon>Longibacter</taxon>
    </lineage>
</organism>
<dbReference type="GO" id="GO:0000162">
    <property type="term" value="P:L-tryptophan biosynthetic process"/>
    <property type="evidence" value="ECO:0007669"/>
    <property type="project" value="TreeGrafter"/>
</dbReference>
<dbReference type="EC" id="5.3.1.16" evidence="9 11"/>
<evidence type="ECO:0000256" key="1">
    <source>
        <dbReference type="ARBA" id="ARBA00000901"/>
    </source>
</evidence>
<accession>A0A2A8D2P6</accession>
<evidence type="ECO:0000313" key="13">
    <source>
        <dbReference type="Proteomes" id="UP000220102"/>
    </source>
</evidence>
<dbReference type="InterPro" id="IPR023016">
    <property type="entry name" value="HisA/PriA"/>
</dbReference>
<proteinExistence type="inferred from homology"/>
<dbReference type="CDD" id="cd04732">
    <property type="entry name" value="HisA"/>
    <property type="match status" value="1"/>
</dbReference>
<dbReference type="EMBL" id="PDEQ01000001">
    <property type="protein sequence ID" value="PEN15225.1"/>
    <property type="molecule type" value="Genomic_DNA"/>
</dbReference>
<keyword evidence="6 9" id="KW-0028">Amino-acid biosynthesis</keyword>
<gene>
    <name evidence="9 12" type="primary">hisA</name>
    <name evidence="12" type="ORF">CRI94_02795</name>
</gene>
<dbReference type="OrthoDB" id="9807749at2"/>
<comment type="caution">
    <text evidence="12">The sequence shown here is derived from an EMBL/GenBank/DDBJ whole genome shotgun (WGS) entry which is preliminary data.</text>
</comment>
<evidence type="ECO:0000256" key="6">
    <source>
        <dbReference type="ARBA" id="ARBA00022605"/>
    </source>
</evidence>
<name>A0A2A8D2P6_9BACT</name>
<evidence type="ECO:0000256" key="5">
    <source>
        <dbReference type="ARBA" id="ARBA00022490"/>
    </source>
</evidence>
<dbReference type="HAMAP" id="MF_01014">
    <property type="entry name" value="HisA"/>
    <property type="match status" value="1"/>
</dbReference>
<reference evidence="12 13" key="1">
    <citation type="submission" date="2017-10" db="EMBL/GenBank/DDBJ databases">
        <title>Draft genome of Longibacter Salinarum.</title>
        <authorList>
            <person name="Goh K.M."/>
            <person name="Shamsir M.S."/>
            <person name="Lim S.W."/>
        </authorList>
    </citation>
    <scope>NUCLEOTIDE SEQUENCE [LARGE SCALE GENOMIC DNA]</scope>
    <source>
        <strain evidence="12 13">KCTC 52045</strain>
    </source>
</reference>
<evidence type="ECO:0000256" key="3">
    <source>
        <dbReference type="ARBA" id="ARBA00005133"/>
    </source>
</evidence>
<comment type="catalytic activity">
    <reaction evidence="1 9 11">
        <text>1-(5-phospho-beta-D-ribosyl)-5-[(5-phospho-beta-D-ribosylamino)methylideneamino]imidazole-4-carboxamide = 5-[(5-phospho-1-deoxy-D-ribulos-1-ylimino)methylamino]-1-(5-phospho-beta-D-ribosyl)imidazole-4-carboxamide</text>
        <dbReference type="Rhea" id="RHEA:15469"/>
        <dbReference type="ChEBI" id="CHEBI:58435"/>
        <dbReference type="ChEBI" id="CHEBI:58525"/>
        <dbReference type="EC" id="5.3.1.16"/>
    </reaction>
</comment>
<evidence type="ECO:0000256" key="8">
    <source>
        <dbReference type="ARBA" id="ARBA00023235"/>
    </source>
</evidence>
<protein>
    <recommendedName>
        <fullName evidence="9 11">1-(5-phosphoribosyl)-5-[(5-phosphoribosylamino)methylideneamino] imidazole-4-carboxamide isomerase</fullName>
        <ecNumber evidence="9 11">5.3.1.16</ecNumber>
    </recommendedName>
    <alternativeName>
        <fullName evidence="9">Phosphoribosylformimino-5-aminoimidazole carboxamide ribotide isomerase</fullName>
    </alternativeName>
</protein>
<dbReference type="RefSeq" id="WP_098074125.1">
    <property type="nucleotide sequence ID" value="NZ_PDEQ01000001.1"/>
</dbReference>
<dbReference type="Proteomes" id="UP000220102">
    <property type="component" value="Unassembled WGS sequence"/>
</dbReference>
<evidence type="ECO:0000256" key="7">
    <source>
        <dbReference type="ARBA" id="ARBA00023102"/>
    </source>
</evidence>
<dbReference type="UniPathway" id="UPA00031">
    <property type="reaction ID" value="UER00009"/>
</dbReference>
<dbReference type="NCBIfam" id="TIGR00007">
    <property type="entry name" value="1-(5-phosphoribosyl)-5-[(5-phosphoribosylamino)methylideneamino]imidazole-4-carboxamide isomerase"/>
    <property type="match status" value="1"/>
</dbReference>
<dbReference type="GO" id="GO:0003949">
    <property type="term" value="F:1-(5-phosphoribosyl)-5-[(5-phosphoribosylamino)methylideneamino]imidazole-4-carboxamide isomerase activity"/>
    <property type="evidence" value="ECO:0007669"/>
    <property type="project" value="UniProtKB-UniRule"/>
</dbReference>